<protein>
    <submittedName>
        <fullName evidence="3">ROK family transcriptional regulator</fullName>
    </submittedName>
</protein>
<sequence length="427" mass="45033">MARTHAKARREPPAGRGGRGGARRAAPARPSPLADSNLRLIWRERRISRAEIARRTGLARSTVSEIVGDLFPTGLIAEVGVGPSRGGRPPMVLEFRDDAYAILGVDMGAAHVAVALTDLRGRVLAWEERSHPVRTDPEGTRALIVELCDRCLKAWRPGVRRLVGIGVAVPSPVDPRHPDHLSEVVLPEWKGSSGLSVLAERYGVPLRVDNDANLGALAERWWGAGRDVEDFAYIKLATGVGLGHVIGGRIYRGATGVAGEIGHLAIDPHGGPCICGLRGCLATFVGAPALVARARALLDGRPDSTLAGREVTIEAIEDAALAGDALALSLVHEAAEHLGVAIAGLLNLMNPSLVVLGGGLARLGDTLLAPLRETVRTRTLISSLVACELRTSELGTRATAVGAATMVLEEALSDSRLFPAARGRRAR</sequence>
<evidence type="ECO:0000256" key="2">
    <source>
        <dbReference type="SAM" id="MobiDB-lite"/>
    </source>
</evidence>
<name>A0A832MLC3_UNCEI</name>
<feature type="region of interest" description="Disordered" evidence="2">
    <location>
        <begin position="1"/>
        <end position="32"/>
    </location>
</feature>
<comment type="caution">
    <text evidence="3">The sequence shown here is derived from an EMBL/GenBank/DDBJ whole genome shotgun (WGS) entry which is preliminary data.</text>
</comment>
<dbReference type="InterPro" id="IPR000600">
    <property type="entry name" value="ROK"/>
</dbReference>
<feature type="compositionally biased region" description="Low complexity" evidence="2">
    <location>
        <begin position="23"/>
        <end position="32"/>
    </location>
</feature>
<dbReference type="CDD" id="cd24076">
    <property type="entry name" value="ASKHA_ATPase_ROK_BsXylR-like"/>
    <property type="match status" value="1"/>
</dbReference>
<reference evidence="3" key="1">
    <citation type="journal article" date="2020" name="mSystems">
        <title>Genome- and Community-Level Interaction Insights into Carbon Utilization and Element Cycling Functions of Hydrothermarchaeota in Hydrothermal Sediment.</title>
        <authorList>
            <person name="Zhou Z."/>
            <person name="Liu Y."/>
            <person name="Xu W."/>
            <person name="Pan J."/>
            <person name="Luo Z.H."/>
            <person name="Li M."/>
        </authorList>
    </citation>
    <scope>NUCLEOTIDE SEQUENCE [LARGE SCALE GENOMIC DNA]</scope>
    <source>
        <strain evidence="3">SpSt-381</strain>
    </source>
</reference>
<dbReference type="Pfam" id="PF00480">
    <property type="entry name" value="ROK"/>
    <property type="match status" value="1"/>
</dbReference>
<dbReference type="EMBL" id="DSQF01000030">
    <property type="protein sequence ID" value="HGZ44617.1"/>
    <property type="molecule type" value="Genomic_DNA"/>
</dbReference>
<dbReference type="InterPro" id="IPR036390">
    <property type="entry name" value="WH_DNA-bd_sf"/>
</dbReference>
<dbReference type="InterPro" id="IPR036388">
    <property type="entry name" value="WH-like_DNA-bd_sf"/>
</dbReference>
<dbReference type="InterPro" id="IPR043129">
    <property type="entry name" value="ATPase_NBD"/>
</dbReference>
<accession>A0A832MLC3</accession>
<evidence type="ECO:0000313" key="3">
    <source>
        <dbReference type="EMBL" id="HGZ44617.1"/>
    </source>
</evidence>
<dbReference type="SUPFAM" id="SSF46785">
    <property type="entry name" value="Winged helix' DNA-binding domain"/>
    <property type="match status" value="1"/>
</dbReference>
<comment type="similarity">
    <text evidence="1">Belongs to the ROK (NagC/XylR) family.</text>
</comment>
<dbReference type="Gene3D" id="3.30.420.40">
    <property type="match status" value="2"/>
</dbReference>
<proteinExistence type="inferred from homology"/>
<dbReference type="Pfam" id="PF13412">
    <property type="entry name" value="HTH_24"/>
    <property type="match status" value="1"/>
</dbReference>
<dbReference type="AlphaFoldDB" id="A0A832MLC3"/>
<dbReference type="PANTHER" id="PTHR18964:SF149">
    <property type="entry name" value="BIFUNCTIONAL UDP-N-ACETYLGLUCOSAMINE 2-EPIMERASE_N-ACETYLMANNOSAMINE KINASE"/>
    <property type="match status" value="1"/>
</dbReference>
<dbReference type="PANTHER" id="PTHR18964">
    <property type="entry name" value="ROK (REPRESSOR, ORF, KINASE) FAMILY"/>
    <property type="match status" value="1"/>
</dbReference>
<dbReference type="SUPFAM" id="SSF53067">
    <property type="entry name" value="Actin-like ATPase domain"/>
    <property type="match status" value="1"/>
</dbReference>
<evidence type="ECO:0000256" key="1">
    <source>
        <dbReference type="ARBA" id="ARBA00006479"/>
    </source>
</evidence>
<dbReference type="Gene3D" id="1.10.10.10">
    <property type="entry name" value="Winged helix-like DNA-binding domain superfamily/Winged helix DNA-binding domain"/>
    <property type="match status" value="1"/>
</dbReference>
<gene>
    <name evidence="3" type="ORF">ENR23_14635</name>
</gene>
<organism evidence="3">
    <name type="scientific">Eiseniibacteriota bacterium</name>
    <dbReference type="NCBI Taxonomy" id="2212470"/>
    <lineage>
        <taxon>Bacteria</taxon>
        <taxon>Candidatus Eiseniibacteriota</taxon>
    </lineage>
</organism>